<evidence type="ECO:0000256" key="1">
    <source>
        <dbReference type="ARBA" id="ARBA00001933"/>
    </source>
</evidence>
<dbReference type="SUPFAM" id="SSF53383">
    <property type="entry name" value="PLP-dependent transferases"/>
    <property type="match status" value="1"/>
</dbReference>
<evidence type="ECO:0000256" key="4">
    <source>
        <dbReference type="ARBA" id="ARBA00022898"/>
    </source>
</evidence>
<dbReference type="GO" id="GO:0019752">
    <property type="term" value="P:carboxylic acid metabolic process"/>
    <property type="evidence" value="ECO:0007669"/>
    <property type="project" value="InterPro"/>
</dbReference>
<dbReference type="PRINTS" id="PR00800">
    <property type="entry name" value="YHDCRBOXLASE"/>
</dbReference>
<dbReference type="Gene3D" id="3.40.640.10">
    <property type="entry name" value="Type I PLP-dependent aspartate aminotransferase-like (Major domain)"/>
    <property type="match status" value="1"/>
</dbReference>
<organism evidence="7">
    <name type="scientific">marine metagenome</name>
    <dbReference type="NCBI Taxonomy" id="408172"/>
    <lineage>
        <taxon>unclassified sequences</taxon>
        <taxon>metagenomes</taxon>
        <taxon>ecological metagenomes</taxon>
    </lineage>
</organism>
<evidence type="ECO:0000256" key="3">
    <source>
        <dbReference type="ARBA" id="ARBA00022793"/>
    </source>
</evidence>
<reference evidence="7" key="1">
    <citation type="submission" date="2018-05" db="EMBL/GenBank/DDBJ databases">
        <authorList>
            <person name="Lanie J.A."/>
            <person name="Ng W.-L."/>
            <person name="Kazmierczak K.M."/>
            <person name="Andrzejewski T.M."/>
            <person name="Davidsen T.M."/>
            <person name="Wayne K.J."/>
            <person name="Tettelin H."/>
            <person name="Glass J.I."/>
            <person name="Rusch D."/>
            <person name="Podicherti R."/>
            <person name="Tsui H.-C.T."/>
            <person name="Winkler M.E."/>
        </authorList>
    </citation>
    <scope>NUCLEOTIDE SEQUENCE</scope>
</reference>
<feature type="region of interest" description="Disordered" evidence="6">
    <location>
        <begin position="1"/>
        <end position="38"/>
    </location>
</feature>
<feature type="compositionally biased region" description="Basic and acidic residues" evidence="6">
    <location>
        <begin position="14"/>
        <end position="29"/>
    </location>
</feature>
<evidence type="ECO:0000313" key="7">
    <source>
        <dbReference type="EMBL" id="SUZ98204.1"/>
    </source>
</evidence>
<name>A0A381S447_9ZZZZ</name>
<accession>A0A381S447</accession>
<dbReference type="PANTHER" id="PTHR11999:SF70">
    <property type="entry name" value="MIP05841P"/>
    <property type="match status" value="1"/>
</dbReference>
<dbReference type="GO" id="GO:0016831">
    <property type="term" value="F:carboxy-lyase activity"/>
    <property type="evidence" value="ECO:0007669"/>
    <property type="project" value="UniProtKB-KW"/>
</dbReference>
<proteinExistence type="inferred from homology"/>
<evidence type="ECO:0000256" key="2">
    <source>
        <dbReference type="ARBA" id="ARBA00009533"/>
    </source>
</evidence>
<keyword evidence="5" id="KW-0456">Lyase</keyword>
<dbReference type="Pfam" id="PF00282">
    <property type="entry name" value="Pyridoxal_deC"/>
    <property type="match status" value="1"/>
</dbReference>
<dbReference type="Gene3D" id="1.20.1340.10">
    <property type="entry name" value="dopa decarboxylase, N-terminal domain"/>
    <property type="match status" value="1"/>
</dbReference>
<dbReference type="Gene3D" id="3.90.1150.10">
    <property type="entry name" value="Aspartate Aminotransferase, domain 1"/>
    <property type="match status" value="1"/>
</dbReference>
<evidence type="ECO:0008006" key="8">
    <source>
        <dbReference type="Google" id="ProtNLM"/>
    </source>
</evidence>
<evidence type="ECO:0000256" key="5">
    <source>
        <dbReference type="ARBA" id="ARBA00023239"/>
    </source>
</evidence>
<gene>
    <name evidence="7" type="ORF">METZ01_LOCUS51058</name>
</gene>
<dbReference type="PANTHER" id="PTHR11999">
    <property type="entry name" value="GROUP II PYRIDOXAL-5-PHOSPHATE DECARBOXYLASE"/>
    <property type="match status" value="1"/>
</dbReference>
<dbReference type="InterPro" id="IPR015422">
    <property type="entry name" value="PyrdxlP-dep_Trfase_small"/>
</dbReference>
<sequence>MHDQLFPRTPPRRPSAERADDTPMTRRPETPPPLGDMDADAFRKAGHDLVEWVATYLEQIEQYPVLSRVKAGEIRDALPAAAPETGESINAILADIEQVIVPGLTHWNHPGFFAYFAISGSGPGILAEFLSGAFNAQGMLWRTSPAVTELEEVALSWLRQLLGLPETFEGVIYDTASIATLHALAAARQETVFEVRERGLTNRADVPALRVYCSEHAHSSVDKAVITLGLGQTALRRVETDESFQMRPDALATAIAQDRGDGWRPLAVVATVGTTGSTSVDPVSAIADICDHEQTWLHVDAAYAGAVAMVPGYEDTLAGCDRATSFVVNPHKWLFTPFDLSAFYCRRMDRVREAFSLTPDYLVSPEAEPVRNLMDTGIQLGRRFRALKLWMVLRHFGAEGIRRRLAEHLRLAKLFAGWVDTSDTFERLAPVPFSVVCFRACPATVSSDPAARDDLNERLLVAVNATGDVFLSHTKLDGQFVLRLAIGHIRTTERHVARAWELLQTQLADLSQ</sequence>
<dbReference type="AlphaFoldDB" id="A0A381S447"/>
<comment type="cofactor">
    <cofactor evidence="1">
        <name>pyridoxal 5'-phosphate</name>
        <dbReference type="ChEBI" id="CHEBI:597326"/>
    </cofactor>
</comment>
<dbReference type="EMBL" id="UINC01002582">
    <property type="protein sequence ID" value="SUZ98204.1"/>
    <property type="molecule type" value="Genomic_DNA"/>
</dbReference>
<keyword evidence="3" id="KW-0210">Decarboxylase</keyword>
<dbReference type="GO" id="GO:0006520">
    <property type="term" value="P:amino acid metabolic process"/>
    <property type="evidence" value="ECO:0007669"/>
    <property type="project" value="InterPro"/>
</dbReference>
<comment type="similarity">
    <text evidence="2">Belongs to the group II decarboxylase family.</text>
</comment>
<dbReference type="GO" id="GO:0005737">
    <property type="term" value="C:cytoplasm"/>
    <property type="evidence" value="ECO:0007669"/>
    <property type="project" value="TreeGrafter"/>
</dbReference>
<dbReference type="InterPro" id="IPR015424">
    <property type="entry name" value="PyrdxlP-dep_Trfase"/>
</dbReference>
<dbReference type="InterPro" id="IPR015421">
    <property type="entry name" value="PyrdxlP-dep_Trfase_major"/>
</dbReference>
<protein>
    <recommendedName>
        <fullName evidence="8">Amino acid decarboxylase</fullName>
    </recommendedName>
</protein>
<evidence type="ECO:0000256" key="6">
    <source>
        <dbReference type="SAM" id="MobiDB-lite"/>
    </source>
</evidence>
<dbReference type="InterPro" id="IPR010977">
    <property type="entry name" value="Aromatic_deC"/>
</dbReference>
<dbReference type="InterPro" id="IPR002129">
    <property type="entry name" value="PyrdxlP-dep_de-COase"/>
</dbReference>
<keyword evidence="4" id="KW-0663">Pyridoxal phosphate</keyword>
<dbReference type="GO" id="GO:0030170">
    <property type="term" value="F:pyridoxal phosphate binding"/>
    <property type="evidence" value="ECO:0007669"/>
    <property type="project" value="InterPro"/>
</dbReference>